<dbReference type="AlphaFoldDB" id="M4C4S9"/>
<evidence type="ECO:0000256" key="1">
    <source>
        <dbReference type="SAM" id="Coils"/>
    </source>
</evidence>
<dbReference type="EnsemblProtists" id="HpaT814099">
    <property type="protein sequence ID" value="HpaP814099"/>
    <property type="gene ID" value="HpaG814099"/>
</dbReference>
<sequence length="574" mass="65108">MGAVSCASPWRLPSDQSFEDSQQYLNDQLQHVVALSSVLLSESETSKKKFLVQERAEQDDVDRVCTLDLAKVWGLLAVKSETQTQQQKTAERGLRDVLDLVSFLLHVRERELMHQNQLSESLSRAEKQLERKSHIIQTLTFDFETFKQNSAQKENVLKAKEQVLLTERKTLQIEKKSAEVNCARLQGVETAYKAQLRKKDVDYARLKKSLQDVVGMAIAKPLNGLQERKRVSMTKQSKESKLTQQIMENLERKKAELLLDSEALAKSFDTLQNHLQTLTSQYKKAVQLFLAQYVGRFSHCCCKTPFNDVLLCAYCLLYRRSLGGNNEEFEKLAGAPIDDFTPTPFNMATKRGIPEYISLSMEALEKKLKQLETAIRNELPLAEARSDKEVIRCLRQKLDDAHSIINEQDQLVQASLITPVVDMGLGRETSQQRVGGKADAACVTGFRSSPDANAEEDLARERSDLAVLRQNLQMERKLLQEQAIRLDKDRLEFEINRRDQVLGSYMGDKRELPFAVGNTNCSTPKRQCRAKLSGEDDVDIPFDIPVSGTHSVLSRGRHAWNSSPSQEDRDQCAD</sequence>
<dbReference type="PANTHER" id="PTHR47057">
    <property type="entry name" value="AFADIN/ALPHA-ACTININ-BINDING"/>
    <property type="match status" value="1"/>
</dbReference>
<dbReference type="VEuPathDB" id="FungiDB:HpaG814099"/>
<feature type="coiled-coil region" evidence="1">
    <location>
        <begin position="451"/>
        <end position="489"/>
    </location>
</feature>
<dbReference type="EMBL" id="JH598247">
    <property type="status" value="NOT_ANNOTATED_CDS"/>
    <property type="molecule type" value="Genomic_DNA"/>
</dbReference>
<evidence type="ECO:0000256" key="2">
    <source>
        <dbReference type="SAM" id="MobiDB-lite"/>
    </source>
</evidence>
<dbReference type="InParanoid" id="M4C4S9"/>
<dbReference type="OMA" id="SSTCIEA"/>
<organism evidence="3 4">
    <name type="scientific">Hyaloperonospora arabidopsidis (strain Emoy2)</name>
    <name type="common">Downy mildew agent</name>
    <name type="synonym">Peronospora arabidopsidis</name>
    <dbReference type="NCBI Taxonomy" id="559515"/>
    <lineage>
        <taxon>Eukaryota</taxon>
        <taxon>Sar</taxon>
        <taxon>Stramenopiles</taxon>
        <taxon>Oomycota</taxon>
        <taxon>Peronosporomycetes</taxon>
        <taxon>Peronosporales</taxon>
        <taxon>Peronosporaceae</taxon>
        <taxon>Hyaloperonospora</taxon>
    </lineage>
</organism>
<name>M4C4S9_HYAAE</name>
<dbReference type="HOGENOM" id="CLU_475270_0_0_1"/>
<reference evidence="3" key="2">
    <citation type="submission" date="2015-06" db="UniProtKB">
        <authorList>
            <consortium name="EnsemblProtists"/>
        </authorList>
    </citation>
    <scope>IDENTIFICATION</scope>
    <source>
        <strain evidence="3">Emoy2</strain>
    </source>
</reference>
<proteinExistence type="predicted"/>
<reference evidence="4" key="1">
    <citation type="journal article" date="2010" name="Science">
        <title>Signatures of adaptation to obligate biotrophy in the Hyaloperonospora arabidopsidis genome.</title>
        <authorList>
            <person name="Baxter L."/>
            <person name="Tripathy S."/>
            <person name="Ishaque N."/>
            <person name="Boot N."/>
            <person name="Cabral A."/>
            <person name="Kemen E."/>
            <person name="Thines M."/>
            <person name="Ah-Fong A."/>
            <person name="Anderson R."/>
            <person name="Badejoko W."/>
            <person name="Bittner-Eddy P."/>
            <person name="Boore J.L."/>
            <person name="Chibucos M.C."/>
            <person name="Coates M."/>
            <person name="Dehal P."/>
            <person name="Delehaunty K."/>
            <person name="Dong S."/>
            <person name="Downton P."/>
            <person name="Dumas B."/>
            <person name="Fabro G."/>
            <person name="Fronick C."/>
            <person name="Fuerstenberg S.I."/>
            <person name="Fulton L."/>
            <person name="Gaulin E."/>
            <person name="Govers F."/>
            <person name="Hughes L."/>
            <person name="Humphray S."/>
            <person name="Jiang R.H."/>
            <person name="Judelson H."/>
            <person name="Kamoun S."/>
            <person name="Kyung K."/>
            <person name="Meijer H."/>
            <person name="Minx P."/>
            <person name="Morris P."/>
            <person name="Nelson J."/>
            <person name="Phuntumart V."/>
            <person name="Qutob D."/>
            <person name="Rehmany A."/>
            <person name="Rougon-Cardoso A."/>
            <person name="Ryden P."/>
            <person name="Torto-Alalibo T."/>
            <person name="Studholme D."/>
            <person name="Wang Y."/>
            <person name="Win J."/>
            <person name="Wood J."/>
            <person name="Clifton S.W."/>
            <person name="Rogers J."/>
            <person name="Van den Ackerveken G."/>
            <person name="Jones J.D."/>
            <person name="McDowell J.M."/>
            <person name="Beynon J."/>
            <person name="Tyler B.M."/>
        </authorList>
    </citation>
    <scope>NUCLEOTIDE SEQUENCE [LARGE SCALE GENOMIC DNA]</scope>
    <source>
        <strain evidence="4">Emoy2</strain>
    </source>
</reference>
<dbReference type="eggNOG" id="ENOG502S4E8">
    <property type="taxonomic scope" value="Eukaryota"/>
</dbReference>
<feature type="coiled-coil region" evidence="1">
    <location>
        <begin position="233"/>
        <end position="267"/>
    </location>
</feature>
<protein>
    <submittedName>
        <fullName evidence="3">Uncharacterized protein</fullName>
    </submittedName>
</protein>
<keyword evidence="1" id="KW-0175">Coiled coil</keyword>
<dbReference type="Proteomes" id="UP000011713">
    <property type="component" value="Unassembled WGS sequence"/>
</dbReference>
<accession>M4C4S9</accession>
<dbReference type="PANTHER" id="PTHR47057:SF1">
    <property type="entry name" value="AFADIN_ALPHA-ACTININ-BINDING PROTEIN"/>
    <property type="match status" value="1"/>
</dbReference>
<evidence type="ECO:0000313" key="3">
    <source>
        <dbReference type="EnsemblProtists" id="HpaP814099"/>
    </source>
</evidence>
<keyword evidence="4" id="KW-1185">Reference proteome</keyword>
<feature type="region of interest" description="Disordered" evidence="2">
    <location>
        <begin position="553"/>
        <end position="574"/>
    </location>
</feature>
<evidence type="ECO:0000313" key="4">
    <source>
        <dbReference type="Proteomes" id="UP000011713"/>
    </source>
</evidence>